<dbReference type="InterPro" id="IPR000182">
    <property type="entry name" value="GNAT_dom"/>
</dbReference>
<dbReference type="PROSITE" id="PS51186">
    <property type="entry name" value="GNAT"/>
    <property type="match status" value="1"/>
</dbReference>
<evidence type="ECO:0000313" key="2">
    <source>
        <dbReference type="EMBL" id="MDA2805794.1"/>
    </source>
</evidence>
<dbReference type="RefSeq" id="WP_270678442.1">
    <property type="nucleotide sequence ID" value="NZ_JAQFWP010000025.1"/>
</dbReference>
<dbReference type="Gene3D" id="3.40.630.30">
    <property type="match status" value="1"/>
</dbReference>
<protein>
    <submittedName>
        <fullName evidence="2">GNAT family N-acetyltransferase</fullName>
        <ecNumber evidence="2">2.3.1.-</ecNumber>
    </submittedName>
</protein>
<dbReference type="EMBL" id="JAQFWP010000025">
    <property type="protein sequence ID" value="MDA2805794.1"/>
    <property type="molecule type" value="Genomic_DNA"/>
</dbReference>
<keyword evidence="2" id="KW-0012">Acyltransferase</keyword>
<keyword evidence="2" id="KW-0808">Transferase</keyword>
<dbReference type="InterPro" id="IPR016181">
    <property type="entry name" value="Acyl_CoA_acyltransferase"/>
</dbReference>
<organism evidence="2 3">
    <name type="scientific">Nocardiopsis suaedae</name>
    <dbReference type="NCBI Taxonomy" id="3018444"/>
    <lineage>
        <taxon>Bacteria</taxon>
        <taxon>Bacillati</taxon>
        <taxon>Actinomycetota</taxon>
        <taxon>Actinomycetes</taxon>
        <taxon>Streptosporangiales</taxon>
        <taxon>Nocardiopsidaceae</taxon>
        <taxon>Nocardiopsis</taxon>
    </lineage>
</organism>
<dbReference type="Proteomes" id="UP001165685">
    <property type="component" value="Unassembled WGS sequence"/>
</dbReference>
<name>A0ABT4TM68_9ACTN</name>
<gene>
    <name evidence="2" type="ORF">O4U47_14855</name>
</gene>
<proteinExistence type="predicted"/>
<dbReference type="Pfam" id="PF00583">
    <property type="entry name" value="Acetyltransf_1"/>
    <property type="match status" value="1"/>
</dbReference>
<comment type="caution">
    <text evidence="2">The sequence shown here is derived from an EMBL/GenBank/DDBJ whole genome shotgun (WGS) entry which is preliminary data.</text>
</comment>
<dbReference type="SUPFAM" id="SSF55729">
    <property type="entry name" value="Acyl-CoA N-acyltransferases (Nat)"/>
    <property type="match status" value="1"/>
</dbReference>
<dbReference type="GO" id="GO:0016746">
    <property type="term" value="F:acyltransferase activity"/>
    <property type="evidence" value="ECO:0007669"/>
    <property type="project" value="UniProtKB-KW"/>
</dbReference>
<reference evidence="2" key="1">
    <citation type="submission" date="2023-01" db="EMBL/GenBank/DDBJ databases">
        <title>Draft genome sequence of Nocardiopsis sp. LSu2-4 isolated from halophytes.</title>
        <authorList>
            <person name="Duangmal K."/>
            <person name="Chantavorakit T."/>
        </authorList>
    </citation>
    <scope>NUCLEOTIDE SEQUENCE</scope>
    <source>
        <strain evidence="2">LSu2-4</strain>
    </source>
</reference>
<evidence type="ECO:0000259" key="1">
    <source>
        <dbReference type="PROSITE" id="PS51186"/>
    </source>
</evidence>
<evidence type="ECO:0000313" key="3">
    <source>
        <dbReference type="Proteomes" id="UP001165685"/>
    </source>
</evidence>
<accession>A0ABT4TM68</accession>
<feature type="domain" description="N-acetyltransferase" evidence="1">
    <location>
        <begin position="120"/>
        <end position="262"/>
    </location>
</feature>
<sequence>MDTAATAGRTVLTGADGTPVMSYVDRSRPGAPTAADARAHGPGAARAALEHLAGWTVTAVDGLAGELVAGGGQQVRRAREMRRDLAADPPPEGWADEEPGPGLRLAALGTGGDGLGELFSTFLAAFPEDHPDRRPERSEADEFALLAALVGGRALGPAMDLSGLVVDDDGGGGAVRVGAALVVNDRPDEVPWIGEVFRRPDPRYAGLGGLLLRRALGRAAEQGVPEVGLAVTEGNPAVRSYERLGFRTVGVYSTVRLPATAL</sequence>
<dbReference type="EC" id="2.3.1.-" evidence="2"/>
<keyword evidence="3" id="KW-1185">Reference proteome</keyword>